<feature type="region of interest" description="Disordered" evidence="5">
    <location>
        <begin position="1352"/>
        <end position="1392"/>
    </location>
</feature>
<dbReference type="Pfam" id="PF12624">
    <property type="entry name" value="VPS13_N"/>
    <property type="match status" value="1"/>
</dbReference>
<evidence type="ECO:0000256" key="1">
    <source>
        <dbReference type="ARBA" id="ARBA00006545"/>
    </source>
</evidence>
<evidence type="ECO:0000256" key="3">
    <source>
        <dbReference type="ARBA" id="ARBA00023055"/>
    </source>
</evidence>
<keyword evidence="3" id="KW-0445">Lipid transport</keyword>
<dbReference type="InterPro" id="IPR026847">
    <property type="entry name" value="VPS13"/>
</dbReference>
<dbReference type="InterPro" id="IPR009543">
    <property type="entry name" value="VPS13_VAB"/>
</dbReference>
<proteinExistence type="inferred from homology"/>
<name>A0A8R1XV27_ONCVO</name>
<dbReference type="EMBL" id="CMVM020000020">
    <property type="status" value="NOT_ANNOTATED_CDS"/>
    <property type="molecule type" value="Genomic_DNA"/>
</dbReference>
<protein>
    <submittedName>
        <fullName evidence="10">Uncharacterized protein</fullName>
    </submittedName>
</protein>
<evidence type="ECO:0000259" key="7">
    <source>
        <dbReference type="Pfam" id="PF25033"/>
    </source>
</evidence>
<dbReference type="Proteomes" id="UP000024404">
    <property type="component" value="Unassembled WGS sequence"/>
</dbReference>
<feature type="coiled-coil region" evidence="4">
    <location>
        <begin position="373"/>
        <end position="422"/>
    </location>
</feature>
<dbReference type="InterPro" id="IPR056747">
    <property type="entry name" value="VPS13-like_M"/>
</dbReference>
<feature type="domain" description="Chorein N-terminal" evidence="6">
    <location>
        <begin position="2"/>
        <end position="847"/>
    </location>
</feature>
<evidence type="ECO:0000259" key="9">
    <source>
        <dbReference type="Pfam" id="PF25037"/>
    </source>
</evidence>
<accession>A0A8R1XV27</accession>
<reference evidence="11" key="1">
    <citation type="submission" date="2013-10" db="EMBL/GenBank/DDBJ databases">
        <title>Genome sequencing of Onchocerca volvulus.</title>
        <authorList>
            <person name="Cotton J."/>
            <person name="Tsai J."/>
            <person name="Stanley E."/>
            <person name="Tracey A."/>
            <person name="Holroyd N."/>
            <person name="Lustigman S."/>
            <person name="Berriman M."/>
        </authorList>
    </citation>
    <scope>NUCLEOTIDE SEQUENCE</scope>
</reference>
<dbReference type="PANTHER" id="PTHR16166:SF93">
    <property type="entry name" value="INTERMEMBRANE LIPID TRANSFER PROTEIN VPS13"/>
    <property type="match status" value="1"/>
</dbReference>
<dbReference type="GO" id="GO:0006623">
    <property type="term" value="P:protein targeting to vacuole"/>
    <property type="evidence" value="ECO:0007669"/>
    <property type="project" value="TreeGrafter"/>
</dbReference>
<dbReference type="GO" id="GO:0045053">
    <property type="term" value="P:protein retention in Golgi apparatus"/>
    <property type="evidence" value="ECO:0007669"/>
    <property type="project" value="TreeGrafter"/>
</dbReference>
<evidence type="ECO:0000313" key="10">
    <source>
        <dbReference type="EnsemblMetazoa" id="OVOC483.1"/>
    </source>
</evidence>
<dbReference type="PANTHER" id="PTHR16166">
    <property type="entry name" value="VACUOLAR PROTEIN SORTING-ASSOCIATED PROTEIN VPS13"/>
    <property type="match status" value="1"/>
</dbReference>
<evidence type="ECO:0000313" key="11">
    <source>
        <dbReference type="Proteomes" id="UP000024404"/>
    </source>
</evidence>
<feature type="domain" description="Intermembrane lipid transfer protein VPS13-like C-terminal" evidence="9">
    <location>
        <begin position="3084"/>
        <end position="3191"/>
    </location>
</feature>
<evidence type="ECO:0000256" key="5">
    <source>
        <dbReference type="SAM" id="MobiDB-lite"/>
    </source>
</evidence>
<sequence>MVFESVVAEVLNRVLGNFVNNLDASQLNIGIWGGDVKLTNLEVKETALDDFDLPIKLKFGCLTKLVLKIPWNDLYRQPVIASIEGLNLIVVPNKGIVYNEEKAKKNEKEIKNKALTILEENRKRRRKPPDLTSDTFVEKFIATVIKNLQVTIRNIHIRYEDKYSHRSRPFVVGATLEGIDFKTTDENWNETIHKEVVKVVYKLVSLKNFAIYWNSGSKLISDLNDNAVISQAMNDDIVIGNRKPLGYKYMLEPINMQVKLALNQKPETDNSNWQIPKIKLILDLDTLTIAVGKFQYQDLLLLLEAQERFRTAAQYLKYRPHLNDYKNHYKEWWHFAYSAIIEEIVRRRKNNWNWKRMKKHRESVRAYKDAWLKKQTEKNLSSKDRNIIEETEEHLDVFNINIARQQADMEIDRRGLKRLEDQPQGWISWVGNWWSGGGDQKSKELPSSNIMTKFEEALTAEEKAKLFDAIDYQENTPPTDYPKHFVENVVIANLNLLMVVIEDALTLKFAIITTKIEHRASAQAINLKSGIKNVAIDGCGQQVLFVQDDSIDWLTVLVETNPLNRDQVGYDQYIKVALAPTVMKYHAPAINTAIEALRPPESVRLNQLTAAAMARYEDVKARSLTGLAHVVDTRTKLVLDIRIAPLTIIISENGIFNEGKRNLIADLGLLTITTVEDDSFIETSLLSNKEAERRANLLSRAYDKFSVKLTDVQLIFSDNYQSGINAKLGPKSNFHLLQPTGLNVAFHKSSIDDLQLPKIKIMGELPDIIITISDERLLELVKLILSIPTPAPEKEINALSTAFPPAEKARIKDLAKMHAIMEANEISEVEEGLRVKKNDLQKQKQKKTDVQQIQLEVNLTLKQIEIVIGTSDGVFLSVQIKNLGCGLQMRTFDMVAVAYLGDLIIEQPQYKSLVPERNTLFVIDNIHNTDQNLLQFKYVQANKESPFFATEYNSMEQAIDISCKAMIISLHQDALISLKKYFETLQTKIAELQNQGKPTQDQDDAKISANDIAILHEKKMLSRSSSQQSVSASELKLSHAKRERELAQTRNDIIIKVHVNAVFDALLVYIGSTKCLDTALSINTVKIAVTMRMRTMEMEGGIKTISMEDRTGTTIHKHLLALCGEDKEMLSFTFKQYNRTEAEKKHMQPSDLDFFIKGRFARIRFVLLFLWLERMKRFAIPFQAEATQVAAQAQSYASEKASQAAQKIKHLMEESPLRIGLDIELAAPTILVPKNSMSLNALFVDFGKLTVVNSVSAAQHERKAIIDSMQINLTDMCFGISLFSEGSIDVLSTCQILKPITFSLLIYRNLSFEWYKTAPQILVDAHLPRIEIGMTEEDYATILKTLSGNLVEGSELSSEPSPSINPSIRRKKNIDEKRQGPSEKAASESDEIPLSDSKAKSLVFSFKLDEIAALLYRGSSDLENSKGEIARKTTAGFAAMRLKKMKLSGSRAENGELDVTVSLEVFVMDDERSEKTKIRRLFDKKPDSTGKINEEFIAARYQANTAGDKIITFSSSAFFLCLCPEFLGALMKFFTVKKTPEELAREIEKVNVSNITQNKEKAEVIPSAGTTTINCTMHKAEIILIEDAINLENSQALILSFNVDLKTNPESEKQIMVGGIKNLQIISTYYLESKRDQTPYQILKRTDINVQLTTEQQTMSENFVVHIGQLYLKISPAIIRLLSAVSSNFLSAANVSEDSFTAQKQVLKKYPNYWEKRKINRNKHWWFNVLAEKQEDFEYAVDVSTTISREQQGTIIMESLIVALEAGVGNRTVPMVLLESSTMINASQWNALLAVDADVQFQISYYNETFCVWEPIVEPVEVDDNTWKSWNLKVELRTHGEDELSADGALPLPQRTINVKASELLNITVTKSLILLSHNLMDSFERAAKLVSPSVMRTFPGNSKYLIFNNAGISTKVGNTETVIISADGQPVDATPCTFVDLSVPVDSNEKIGLTQSQITKKAELRLIFDEIDAERYVNIMRSESRTCELPMKNDDGKQWKIVVETKVENMRRLIYLHSIVQFVNHLDIPFEIHSMRDGRLDLCGIAETNSEPLDIALPLLYTATGELFIKPFQDDTYEMSNESICWNKFEDKARYIVRCDLSEDMKQGLFIALIVEEVPLKAERSRNLDDSSFIVHIFSPLTLHNFLPFPLKLISPIQKELSGGEEVSLNIIPGQNLNFEVDYRGDTYVAETLFPVEHQDLMVTTFTSGEKILNLGVHWTVTHRKLDAEVYAPYWFINNTGRTVRFVESDENIIEKTAKCVPCQKGGMKGQYCDAIMQEPFSEPALLPLDAKNFLSKKKARLSLFGNYWTNEFPLDAVGNAGRIGCKDEYNSEQSISLQISMCQSGLTKVITFLPFYLLHNESRFPLEIREFGVQNWVQVTSQTCIGFWPSQKENRKYAVVRYGGTTEESILFPITESFEGFCQINNDYLGIYVIVTICESSSVIKLESFEPGMAPAIIMNATKKSVEFGQKGARSKKMLGPWESCAFTWTDVIRDRALEWKSGDATHSDDLIRNAFEDYKTSRSESSRYYWISFLDGRQRIYLFTDDVAVMTTAYQAYEIELPTLSLEISLQGIGISIVDNFKTEEIAYMCIASSAIVWEQFVRARFRPFTVKQMETIEHAYQTWLPDHSEETVMVDKLEFDFMHMKLRKQKDWIDIQRQFQVGLWMQYRKTAHQSHFHMKLNHLQIDNQLPACVFPCVLSVVPPPKSVIQDNAPKSFCELSYIRRESEHSRIAQIKYLHLLVQEFAVQVDQGFINAILELISSQAESKPYTKEAFVKDFEMTKNQLEMIAGMTMASQQAAYYENLHISPLMIHLSFSQGGSSGGKQLKDKALKPKETIQVPPIQSEFINVFLKSIGVTVTEIQDVVFKLAFFEREYAFYTTSQLQSEITGHYTSQIVKQLYVLVLGLDILGNPFGLVRDLSAGVQDFFYQPFQGAVQGPEEFAEGVALGVKGLVGATVGGGVGAVSRIAGTLGKGVAALTLDEEYQRKRQQIMNRRPKTIGEGVARGAKSVGQGFYEGITGVVFKPLAGARTGGAGGFAKGLSLGLVGIVTRPLSGAVDFASSTLDAVRSATVGIDEMKPLRPSRVIFSDNIVRPYSQKVAVGAQVFREADNGSVADTDYFVAHAPISEKSLFIITDRRAMNVKKNDIVGSWNIEWQVLYTEMNRPTLSGKTILIDLRKKQKGFLKLSTLGGRVIELTEQASASEIYHKLLIAYEIEVGDD</sequence>
<dbReference type="Pfam" id="PF25036">
    <property type="entry name" value="VPS13_VAB"/>
    <property type="match status" value="1"/>
</dbReference>
<dbReference type="InterPro" id="IPR056748">
    <property type="entry name" value="VPS13-like_C"/>
</dbReference>
<keyword evidence="2" id="KW-0813">Transport</keyword>
<feature type="compositionally biased region" description="Low complexity" evidence="5">
    <location>
        <begin position="1352"/>
        <end position="1367"/>
    </location>
</feature>
<reference evidence="10" key="2">
    <citation type="submission" date="2022-06" db="UniProtKB">
        <authorList>
            <consortium name="EnsemblMetazoa"/>
        </authorList>
    </citation>
    <scope>IDENTIFICATION</scope>
</reference>
<keyword evidence="11" id="KW-1185">Reference proteome</keyword>
<keyword evidence="4" id="KW-0175">Coiled coil</keyword>
<evidence type="ECO:0000256" key="2">
    <source>
        <dbReference type="ARBA" id="ARBA00022448"/>
    </source>
</evidence>
<dbReference type="EnsemblMetazoa" id="OVOC483.1">
    <property type="protein sequence ID" value="OVOC483.1"/>
    <property type="gene ID" value="WBGene00237292"/>
</dbReference>
<organism evidence="10 11">
    <name type="scientific">Onchocerca volvulus</name>
    <dbReference type="NCBI Taxonomy" id="6282"/>
    <lineage>
        <taxon>Eukaryota</taxon>
        <taxon>Metazoa</taxon>
        <taxon>Ecdysozoa</taxon>
        <taxon>Nematoda</taxon>
        <taxon>Chromadorea</taxon>
        <taxon>Rhabditida</taxon>
        <taxon>Spirurina</taxon>
        <taxon>Spiruromorpha</taxon>
        <taxon>Filarioidea</taxon>
        <taxon>Onchocercidae</taxon>
        <taxon>Onchocerca</taxon>
    </lineage>
</organism>
<evidence type="ECO:0000259" key="8">
    <source>
        <dbReference type="Pfam" id="PF25036"/>
    </source>
</evidence>
<dbReference type="Pfam" id="PF25037">
    <property type="entry name" value="VPS13_C"/>
    <property type="match status" value="1"/>
</dbReference>
<feature type="domain" description="VPS13-like middle region" evidence="7">
    <location>
        <begin position="1072"/>
        <end position="1873"/>
    </location>
</feature>
<dbReference type="GO" id="GO:0006869">
    <property type="term" value="P:lipid transport"/>
    <property type="evidence" value="ECO:0007669"/>
    <property type="project" value="UniProtKB-KW"/>
</dbReference>
<evidence type="ECO:0000256" key="4">
    <source>
        <dbReference type="SAM" id="Coils"/>
    </source>
</evidence>
<evidence type="ECO:0000259" key="6">
    <source>
        <dbReference type="Pfam" id="PF12624"/>
    </source>
</evidence>
<feature type="domain" description="Vacuolar protein sorting-associated protein 13 VPS13 adaptor binding" evidence="8">
    <location>
        <begin position="1996"/>
        <end position="2478"/>
    </location>
</feature>
<feature type="compositionally biased region" description="Basic and acidic residues" evidence="5">
    <location>
        <begin position="1373"/>
        <end position="1387"/>
    </location>
</feature>
<comment type="similarity">
    <text evidence="1">Belongs to the VPS13 family.</text>
</comment>
<dbReference type="InterPro" id="IPR026854">
    <property type="entry name" value="VPS13_N"/>
</dbReference>
<dbReference type="Pfam" id="PF25033">
    <property type="entry name" value="VPS13_M"/>
    <property type="match status" value="1"/>
</dbReference>